<protein>
    <submittedName>
        <fullName evidence="2">Uncharacterized protein</fullName>
    </submittedName>
</protein>
<reference evidence="2 3" key="1">
    <citation type="submission" date="2016-10" db="EMBL/GenBank/DDBJ databases">
        <authorList>
            <person name="de Groot N.N."/>
        </authorList>
    </citation>
    <scope>NUCLEOTIDE SEQUENCE [LARGE SCALE GENOMIC DNA]</scope>
    <source>
        <strain evidence="2 3">CGMCC 4.5598</strain>
    </source>
</reference>
<keyword evidence="3" id="KW-1185">Reference proteome</keyword>
<feature type="transmembrane region" description="Helical" evidence="1">
    <location>
        <begin position="65"/>
        <end position="89"/>
    </location>
</feature>
<dbReference type="STRING" id="568860.SAMN05421811_103468"/>
<evidence type="ECO:0000313" key="3">
    <source>
        <dbReference type="Proteomes" id="UP000199361"/>
    </source>
</evidence>
<accession>A0A1I0FHR8</accession>
<keyword evidence="1" id="KW-0812">Transmembrane</keyword>
<keyword evidence="1" id="KW-0472">Membrane</keyword>
<keyword evidence="1" id="KW-1133">Transmembrane helix</keyword>
<dbReference type="Proteomes" id="UP000199361">
    <property type="component" value="Unassembled WGS sequence"/>
</dbReference>
<proteinExistence type="predicted"/>
<dbReference type="EMBL" id="FOHX01000003">
    <property type="protein sequence ID" value="SET57561.1"/>
    <property type="molecule type" value="Genomic_DNA"/>
</dbReference>
<organism evidence="2 3">
    <name type="scientific">Nonomuraea wenchangensis</name>
    <dbReference type="NCBI Taxonomy" id="568860"/>
    <lineage>
        <taxon>Bacteria</taxon>
        <taxon>Bacillati</taxon>
        <taxon>Actinomycetota</taxon>
        <taxon>Actinomycetes</taxon>
        <taxon>Streptosporangiales</taxon>
        <taxon>Streptosporangiaceae</taxon>
        <taxon>Nonomuraea</taxon>
    </lineage>
</organism>
<dbReference type="AlphaFoldDB" id="A0A1I0FHR8"/>
<sequence>MTVRRAPDGRGAVPRGACDGWMVHKLAPHAFKSDYGHGGDGGQAPLIPDDPLHYAQRSWRSAGKILAVGLIAWWLPVAAVALLAAFLVASNQPGTVQRTRSPCRGPCAGRLAIIDVMLRASRHWLVDEALRDYLLAPYVFSYRSGCSDFHTGYWKRSERFGNCPATVVTCLCCTPMCVSSLPRCPSPSVPTTAFLVTEAQVRAFLRRHCKTVGSAYARSNLAPATYEGSWSDASRPVWAARVRAALAASGGRRVGWWQMSQCAI</sequence>
<name>A0A1I0FHR8_9ACTN</name>
<gene>
    <name evidence="2" type="ORF">SAMN05421811_103468</name>
</gene>
<evidence type="ECO:0000313" key="2">
    <source>
        <dbReference type="EMBL" id="SET57561.1"/>
    </source>
</evidence>
<evidence type="ECO:0000256" key="1">
    <source>
        <dbReference type="SAM" id="Phobius"/>
    </source>
</evidence>